<dbReference type="InterPro" id="IPR050662">
    <property type="entry name" value="Sec-metab_biosynth-thioest"/>
</dbReference>
<comment type="caution">
    <text evidence="2">The sequence shown here is derived from an EMBL/GenBank/DDBJ whole genome shotgun (WGS) entry which is preliminary data.</text>
</comment>
<evidence type="ECO:0000313" key="2">
    <source>
        <dbReference type="EMBL" id="OIU72056.1"/>
    </source>
</evidence>
<accession>A0A1J6WJR0</accession>
<name>A0A1J6WJR0_9BACI</name>
<dbReference type="PANTHER" id="PTHR23131:SF0">
    <property type="entry name" value="ENDORIBONUCLEASE LACTB2"/>
    <property type="match status" value="1"/>
</dbReference>
<gene>
    <name evidence="2" type="ORF">BHE18_05315</name>
</gene>
<dbReference type="PANTHER" id="PTHR23131">
    <property type="entry name" value="ENDORIBONUCLEASE LACTB2"/>
    <property type="match status" value="1"/>
</dbReference>
<reference evidence="2 3" key="1">
    <citation type="submission" date="2016-09" db="EMBL/GenBank/DDBJ databases">
        <title>Bacillus aquimaris SAMM genome sequence reveals colonization and biosurfactant production capacities.</title>
        <authorList>
            <person name="Waghmode S.R."/>
            <person name="Suryavanshi M.V."/>
        </authorList>
    </citation>
    <scope>NUCLEOTIDE SEQUENCE [LARGE SCALE GENOMIC DNA]</scope>
    <source>
        <strain evidence="2 3">SAMM</strain>
    </source>
</reference>
<protein>
    <recommendedName>
        <fullName evidence="1">Metallo-beta-lactamase domain-containing protein</fullName>
    </recommendedName>
</protein>
<dbReference type="SMART" id="SM00849">
    <property type="entry name" value="Lactamase_B"/>
    <property type="match status" value="1"/>
</dbReference>
<evidence type="ECO:0000259" key="1">
    <source>
        <dbReference type="SMART" id="SM00849"/>
    </source>
</evidence>
<dbReference type="SUPFAM" id="SSF56281">
    <property type="entry name" value="Metallo-hydrolase/oxidoreductase"/>
    <property type="match status" value="1"/>
</dbReference>
<dbReference type="EMBL" id="MINN01000074">
    <property type="protein sequence ID" value="OIU72056.1"/>
    <property type="molecule type" value="Genomic_DNA"/>
</dbReference>
<organism evidence="2 3">
    <name type="scientific">Rossellomorea aquimaris</name>
    <dbReference type="NCBI Taxonomy" id="189382"/>
    <lineage>
        <taxon>Bacteria</taxon>
        <taxon>Bacillati</taxon>
        <taxon>Bacillota</taxon>
        <taxon>Bacilli</taxon>
        <taxon>Bacillales</taxon>
        <taxon>Bacillaceae</taxon>
        <taxon>Rossellomorea</taxon>
    </lineage>
</organism>
<dbReference type="Proteomes" id="UP000182062">
    <property type="component" value="Unassembled WGS sequence"/>
</dbReference>
<dbReference type="InterPro" id="IPR001279">
    <property type="entry name" value="Metallo-B-lactamas"/>
</dbReference>
<dbReference type="InterPro" id="IPR036866">
    <property type="entry name" value="RibonucZ/Hydroxyglut_hydro"/>
</dbReference>
<proteinExistence type="predicted"/>
<feature type="domain" description="Metallo-beta-lactamase" evidence="1">
    <location>
        <begin position="23"/>
        <end position="193"/>
    </location>
</feature>
<dbReference type="Pfam" id="PF00753">
    <property type="entry name" value="Lactamase_B"/>
    <property type="match status" value="1"/>
</dbReference>
<evidence type="ECO:0000313" key="3">
    <source>
        <dbReference type="Proteomes" id="UP000182062"/>
    </source>
</evidence>
<dbReference type="AlphaFoldDB" id="A0A1J6WJR0"/>
<dbReference type="Gene3D" id="3.60.15.10">
    <property type="entry name" value="Ribonuclease Z/Hydroxyacylglutathione hydrolase-like"/>
    <property type="match status" value="1"/>
</dbReference>
<keyword evidence="3" id="KW-1185">Reference proteome</keyword>
<sequence length="263" mass="30869">MKGNDVLIKTFKLVRKIPGQKMHVYITIVGDTLVDTGPYSLHKQVKNIVKEHQIRNVIHTHHHEDHTGNSPWIEEHLMVPQWIHKDGVTKCMNNTKLPFYRSVFWNNRKSFNPMKFESSEFHTKEHTFKILHTPGHSDDHVIFIDEEKGICLSGDLYLYHSPTSHFSFESVPELIHSLNKALNYNFQEIYCSHGGYLPNGRRLMERKRDYLLNLQEKVLTHFQKGMSPAEIREMLLPKNKAFQYLSGFENSPMHTIRSIIEHT</sequence>